<dbReference type="Pfam" id="PF23023">
    <property type="entry name" value="Anti-Pycsar_Apyc1"/>
    <property type="match status" value="1"/>
</dbReference>
<evidence type="ECO:0000256" key="4">
    <source>
        <dbReference type="ARBA" id="ARBA00007823"/>
    </source>
</evidence>
<dbReference type="GO" id="GO:0004672">
    <property type="term" value="F:protein kinase activity"/>
    <property type="evidence" value="ECO:0007669"/>
    <property type="project" value="InterPro"/>
</dbReference>
<dbReference type="EMBL" id="CM010725">
    <property type="protein sequence ID" value="RZC83786.1"/>
    <property type="molecule type" value="Genomic_DNA"/>
</dbReference>
<sequence>MEENGESGRLDYNKRRAEGGDRKDDEPKVQKLNSDQKTKKGNPLSTTCYVQILGTGLDTQDTPSILLFFDDQRFIFNAGEISAMKTLNQVEEKEKGLQRFCTEHGIKLSKVSIQGPSGLQFLVEAMKTFVPKKAMLHTSIIGPTRTSDRAAVFDSKIFTEPAKIIANEVVKMSALLLRPNSQQGLDMTKLKPGDISAIYFLELPEIIGKFDPKKAMALGLKPGFKFRDLQLGKSVPSDDPKISQLVQVHPNDVMGPSVAGPIVLLVDCPTLSHSQQLVSLHSLGSYYNGEKIVSCVIHLSPSSVTLTEEYQTWMRRFGGAQHIMAGHEKKNIEIPILKSTAKMAARLNYLCPNFFPSCGFLARPNFHDAEQDIIASNLVAVPNPSKIVAAENLLKFHLRPSSHYGLNKSAIPKLGSHAEVIDDLLLEIPEIADAAIEVSNFWNKSGSNIPSCLENITREEMEIVFLGTGSSQPSSYRNVSSFFINLFSKGSLLLDCGEGTLGQLRRRFGVMGANDAVRSLKCIWISHIHADHHTGLASILAHRCRLLKGTSQEKILVIAPIQLKGFLDAHQSAEDLDMQFIYCGQTMDAQWEGFESYRQRPRNLGELTKDFETQQKLKKMLGEVGLEALISVTVLHCEDAFGLVLKAVERHNADGKTIPGWKLVYSGDTKPCQELTDASKEATVLIHEATFEENMVEQAEKKSHSTTKQAIEVGGGEYPRDGAYRVILTHFSQRYPKIPVFDEEHVHKTCMAFDLMSVNIADLPVLPKILPQLKLLFKNEVDFEELHDNLYQILSATGGVELKMEKLYLLIVMSICSLLCIQTSNAQMSGFVSLNCGGKENFTDSIGLEWKSDNRFSLGERATISVPNETRRQYMSVRYFPDDARRKYCYTLDVNPRTRYLIRTTFLYGNFDNSNVYPKFDISLGATHWSTIVISDVDTIEVRELIVLASSPSISVCLSNATTGQPFISTIELRPFNGSIYLTERETEFFLAVSARINFGALSPDPIRYPDDPFDRLWMSDSLQKANYLVDVAPGTKKVSTNMPITVDRAERPPEKVMQTAVVGTNGSLTYRLNLDGFPGFGWAVSYFAEIEDLSPNDTRKFHFKVPGMPDLSKPTVDIQENAKGMYALYEPGFTNLSFPFVFNFEFARASDSTRGPLLNAIEINRYLEINSGSVDETVMASLVSRHSLADWAREGGDPCLPVPWSWLRCNSDPQPKIISITLSKKYLTGSIPVEFTKLEGLVELWLDGNSFTGPIPDFTASKDLKIIHLENNLLTGEMPSSLANLQKLKELYLQDNMLSGTIPSGLLLNPKLLFNYSGNPDLDREGDKGHRLSIIVGVSVGAAVLLLAAVIFFLLCRERKRQSQTDDVSSRMTTRRLVSSLSDTSIDAAYCFAYADIETATKRFEKKVGSGGFGMVYFGKMKDGTEVAVKVLTSNSFQGKKEFTNEASPL</sequence>
<keyword evidence="16 19" id="KW-0472">Membrane</keyword>
<dbReference type="EC" id="3.1.26.11" evidence="5"/>
<evidence type="ECO:0000256" key="16">
    <source>
        <dbReference type="ARBA" id="ARBA00023136"/>
    </source>
</evidence>
<evidence type="ECO:0000256" key="13">
    <source>
        <dbReference type="ARBA" id="ARBA00022801"/>
    </source>
</evidence>
<dbReference type="SUPFAM" id="SSF52058">
    <property type="entry name" value="L domain-like"/>
    <property type="match status" value="1"/>
</dbReference>
<dbReference type="GO" id="GO:0016020">
    <property type="term" value="C:membrane"/>
    <property type="evidence" value="ECO:0007669"/>
    <property type="project" value="UniProtKB-SubCell"/>
</dbReference>
<dbReference type="PANTHER" id="PTHR12553">
    <property type="entry name" value="ZINC PHOSPHODIESTERASE ELAC PROTEIN 2"/>
    <property type="match status" value="1"/>
</dbReference>
<dbReference type="STRING" id="3469.A0A4Y7LEX4"/>
<evidence type="ECO:0000256" key="11">
    <source>
        <dbReference type="ARBA" id="ARBA00022737"/>
    </source>
</evidence>
<comment type="cofactor">
    <cofactor evidence="2">
        <name>Zn(2+)</name>
        <dbReference type="ChEBI" id="CHEBI:29105"/>
    </cofactor>
</comment>
<dbReference type="Pfam" id="PF12819">
    <property type="entry name" value="Malectin_like"/>
    <property type="match status" value="1"/>
</dbReference>
<evidence type="ECO:0000256" key="14">
    <source>
        <dbReference type="ARBA" id="ARBA00022833"/>
    </source>
</evidence>
<dbReference type="FunFam" id="3.60.15.10:FF:000037">
    <property type="entry name" value="tRNAse Z4"/>
    <property type="match status" value="1"/>
</dbReference>
<dbReference type="GO" id="GO:0005739">
    <property type="term" value="C:mitochondrion"/>
    <property type="evidence" value="ECO:0007669"/>
    <property type="project" value="TreeGrafter"/>
</dbReference>
<dbReference type="SUPFAM" id="SSF56112">
    <property type="entry name" value="Protein kinase-like (PK-like)"/>
    <property type="match status" value="1"/>
</dbReference>
<dbReference type="InterPro" id="IPR032675">
    <property type="entry name" value="LRR_dom_sf"/>
</dbReference>
<keyword evidence="13" id="KW-0378">Hydrolase</keyword>
<keyword evidence="17" id="KW-0547">Nucleotide-binding</keyword>
<dbReference type="InterPro" id="IPR011009">
    <property type="entry name" value="Kinase-like_dom_sf"/>
</dbReference>
<keyword evidence="7 19" id="KW-0812">Transmembrane</keyword>
<dbReference type="Gramene" id="RZC83786">
    <property type="protein sequence ID" value="RZC83786"/>
    <property type="gene ID" value="C5167_046572"/>
</dbReference>
<comment type="catalytic activity">
    <reaction evidence="1">
        <text>Endonucleolytic cleavage of RNA, removing extra 3' nucleotides from tRNA precursor, generating 3' termini of tRNAs. A 3'-hydroxy group is left at the tRNA terminus and a 5'-phosphoryl group is left at the trailer molecule.</text>
        <dbReference type="EC" id="3.1.26.11"/>
    </reaction>
</comment>
<proteinExistence type="inferred from homology"/>
<keyword evidence="8" id="KW-0819">tRNA processing</keyword>
<evidence type="ECO:0000256" key="8">
    <source>
        <dbReference type="ARBA" id="ARBA00022694"/>
    </source>
</evidence>
<dbReference type="PROSITE" id="PS50011">
    <property type="entry name" value="PROTEIN_KINASE_DOM"/>
    <property type="match status" value="1"/>
</dbReference>
<evidence type="ECO:0000256" key="2">
    <source>
        <dbReference type="ARBA" id="ARBA00001947"/>
    </source>
</evidence>
<evidence type="ECO:0000256" key="10">
    <source>
        <dbReference type="ARBA" id="ARBA00022723"/>
    </source>
</evidence>
<evidence type="ECO:0000256" key="3">
    <source>
        <dbReference type="ARBA" id="ARBA00004167"/>
    </source>
</evidence>
<evidence type="ECO:0000256" key="18">
    <source>
        <dbReference type="SAM" id="MobiDB-lite"/>
    </source>
</evidence>
<dbReference type="InterPro" id="IPR000719">
    <property type="entry name" value="Prot_kinase_dom"/>
</dbReference>
<evidence type="ECO:0000313" key="21">
    <source>
        <dbReference type="EMBL" id="RZC83786.1"/>
    </source>
</evidence>
<dbReference type="Pfam" id="PF00560">
    <property type="entry name" value="LRR_1"/>
    <property type="match status" value="2"/>
</dbReference>
<dbReference type="GO" id="GO:0005524">
    <property type="term" value="F:ATP binding"/>
    <property type="evidence" value="ECO:0007669"/>
    <property type="project" value="UniProtKB-UniRule"/>
</dbReference>
<evidence type="ECO:0000313" key="22">
    <source>
        <dbReference type="Proteomes" id="UP000316621"/>
    </source>
</evidence>
<keyword evidence="9" id="KW-0540">Nuclease</keyword>
<keyword evidence="17" id="KW-0067">ATP-binding</keyword>
<comment type="similarity">
    <text evidence="4">Belongs to the RNase Z family.</text>
</comment>
<keyword evidence="10" id="KW-0479">Metal-binding</keyword>
<feature type="region of interest" description="Disordered" evidence="18">
    <location>
        <begin position="1"/>
        <end position="40"/>
    </location>
</feature>
<accession>A0A4Y7LEX4</accession>
<reference evidence="21 22" key="1">
    <citation type="journal article" date="2018" name="Science">
        <title>The opium poppy genome and morphinan production.</title>
        <authorList>
            <person name="Guo L."/>
            <person name="Winzer T."/>
            <person name="Yang X."/>
            <person name="Li Y."/>
            <person name="Ning Z."/>
            <person name="He Z."/>
            <person name="Teodor R."/>
            <person name="Lu Y."/>
            <person name="Bowser T.A."/>
            <person name="Graham I.A."/>
            <person name="Ye K."/>
        </authorList>
    </citation>
    <scope>NUCLEOTIDE SEQUENCE [LARGE SCALE GENOMIC DNA]</scope>
    <source>
        <strain evidence="22">cv. HN1</strain>
        <tissue evidence="21">Leaves</tissue>
    </source>
</reference>
<keyword evidence="12" id="KW-0255">Endonuclease</keyword>
<name>A0A4Y7LEX4_PAPSO</name>
<organism evidence="21 22">
    <name type="scientific">Papaver somniferum</name>
    <name type="common">Opium poppy</name>
    <dbReference type="NCBI Taxonomy" id="3469"/>
    <lineage>
        <taxon>Eukaryota</taxon>
        <taxon>Viridiplantae</taxon>
        <taxon>Streptophyta</taxon>
        <taxon>Embryophyta</taxon>
        <taxon>Tracheophyta</taxon>
        <taxon>Spermatophyta</taxon>
        <taxon>Magnoliopsida</taxon>
        <taxon>Ranunculales</taxon>
        <taxon>Papaveraceae</taxon>
        <taxon>Papaveroideae</taxon>
        <taxon>Papaver</taxon>
    </lineage>
</organism>
<dbReference type="InterPro" id="IPR017441">
    <property type="entry name" value="Protein_kinase_ATP_BS"/>
</dbReference>
<dbReference type="InterPro" id="IPR036866">
    <property type="entry name" value="RibonucZ/Hydroxyglut_hydro"/>
</dbReference>
<evidence type="ECO:0000256" key="5">
    <source>
        <dbReference type="ARBA" id="ARBA00012477"/>
    </source>
</evidence>
<evidence type="ECO:0000256" key="19">
    <source>
        <dbReference type="SAM" id="Phobius"/>
    </source>
</evidence>
<feature type="domain" description="Protein kinase" evidence="20">
    <location>
        <begin position="1403"/>
        <end position="1451"/>
    </location>
</feature>
<feature type="binding site" evidence="17">
    <location>
        <position position="1431"/>
    </location>
    <ligand>
        <name>ATP</name>
        <dbReference type="ChEBI" id="CHEBI:30616"/>
    </ligand>
</feature>
<evidence type="ECO:0000256" key="6">
    <source>
        <dbReference type="ARBA" id="ARBA00022614"/>
    </source>
</evidence>
<evidence type="ECO:0000256" key="15">
    <source>
        <dbReference type="ARBA" id="ARBA00022989"/>
    </source>
</evidence>
<keyword evidence="22" id="KW-1185">Reference proteome</keyword>
<dbReference type="PROSITE" id="PS00107">
    <property type="entry name" value="PROTEIN_KINASE_ATP"/>
    <property type="match status" value="1"/>
</dbReference>
<protein>
    <recommendedName>
        <fullName evidence="5">ribonuclease Z</fullName>
        <ecNumber evidence="5">3.1.26.11</ecNumber>
    </recommendedName>
</protein>
<dbReference type="InterPro" id="IPR047151">
    <property type="entry name" value="RNZ2-like"/>
</dbReference>
<dbReference type="CDD" id="cd07718">
    <property type="entry name" value="RNaseZ_ELAC1_ELAC2-C-term-like_MBL-fold"/>
    <property type="match status" value="1"/>
</dbReference>
<dbReference type="SUPFAM" id="SSF56281">
    <property type="entry name" value="Metallo-hydrolase/oxidoreductase"/>
    <property type="match status" value="2"/>
</dbReference>
<evidence type="ECO:0000259" key="20">
    <source>
        <dbReference type="PROSITE" id="PS50011"/>
    </source>
</evidence>
<evidence type="ECO:0000256" key="12">
    <source>
        <dbReference type="ARBA" id="ARBA00022759"/>
    </source>
</evidence>
<dbReference type="GO" id="GO:0042781">
    <property type="term" value="F:3'-tRNA processing endoribonuclease activity"/>
    <property type="evidence" value="ECO:0007669"/>
    <property type="project" value="UniProtKB-EC"/>
</dbReference>
<dbReference type="GO" id="GO:1990180">
    <property type="term" value="P:mitochondrial tRNA 3'-end processing"/>
    <property type="evidence" value="ECO:0007669"/>
    <property type="project" value="TreeGrafter"/>
</dbReference>
<evidence type="ECO:0000256" key="17">
    <source>
        <dbReference type="PROSITE-ProRule" id="PRU10141"/>
    </source>
</evidence>
<dbReference type="Proteomes" id="UP000316621">
    <property type="component" value="Chromosome 11"/>
</dbReference>
<dbReference type="Gene3D" id="3.30.200.20">
    <property type="entry name" value="Phosphorylase Kinase, domain 1"/>
    <property type="match status" value="1"/>
</dbReference>
<keyword evidence="6" id="KW-0433">Leucine-rich repeat</keyword>
<evidence type="ECO:0000256" key="1">
    <source>
        <dbReference type="ARBA" id="ARBA00000402"/>
    </source>
</evidence>
<keyword evidence="11" id="KW-0677">Repeat</keyword>
<dbReference type="FunFam" id="3.80.10.10:FF:001357">
    <property type="entry name" value="Leucine-rich repeat protein kinase family protein"/>
    <property type="match status" value="1"/>
</dbReference>
<keyword evidence="15 19" id="KW-1133">Transmembrane helix</keyword>
<gene>
    <name evidence="21" type="ORF">C5167_046572</name>
</gene>
<evidence type="ECO:0000256" key="9">
    <source>
        <dbReference type="ARBA" id="ARBA00022722"/>
    </source>
</evidence>
<feature type="transmembrane region" description="Helical" evidence="19">
    <location>
        <begin position="1333"/>
        <end position="1356"/>
    </location>
</feature>
<feature type="compositionally biased region" description="Basic and acidic residues" evidence="18">
    <location>
        <begin position="1"/>
        <end position="38"/>
    </location>
</feature>
<dbReference type="GO" id="GO:0046872">
    <property type="term" value="F:metal ion binding"/>
    <property type="evidence" value="ECO:0007669"/>
    <property type="project" value="UniProtKB-KW"/>
</dbReference>
<dbReference type="InterPro" id="IPR024788">
    <property type="entry name" value="Malectin-like_Carb-bd_dom"/>
</dbReference>
<dbReference type="PANTHER" id="PTHR12553:SF49">
    <property type="entry name" value="ZINC PHOSPHODIESTERASE ELAC PROTEIN 2"/>
    <property type="match status" value="1"/>
</dbReference>
<dbReference type="Gene3D" id="3.60.15.10">
    <property type="entry name" value="Ribonuclease Z/Hydroxyacylglutathione hydrolase-like"/>
    <property type="match status" value="2"/>
</dbReference>
<dbReference type="Gene3D" id="3.80.10.10">
    <property type="entry name" value="Ribonuclease Inhibitor"/>
    <property type="match status" value="1"/>
</dbReference>
<dbReference type="InterPro" id="IPR001611">
    <property type="entry name" value="Leu-rich_rpt"/>
</dbReference>
<evidence type="ECO:0000256" key="7">
    <source>
        <dbReference type="ARBA" id="ARBA00022692"/>
    </source>
</evidence>
<keyword evidence="14" id="KW-0862">Zinc</keyword>
<comment type="subcellular location">
    <subcellularLocation>
        <location evidence="3">Membrane</location>
        <topology evidence="3">Single-pass membrane protein</topology>
    </subcellularLocation>
</comment>
<dbReference type="Gene3D" id="2.60.120.430">
    <property type="entry name" value="Galactose-binding lectin"/>
    <property type="match status" value="1"/>
</dbReference>